<dbReference type="GO" id="GO:0055085">
    <property type="term" value="P:transmembrane transport"/>
    <property type="evidence" value="ECO:0007669"/>
    <property type="project" value="InterPro"/>
</dbReference>
<dbReference type="EMBL" id="LAZR01067963">
    <property type="protein sequence ID" value="KKK50556.1"/>
    <property type="molecule type" value="Genomic_DNA"/>
</dbReference>
<dbReference type="PROSITE" id="PS50928">
    <property type="entry name" value="ABC_TM1"/>
    <property type="match status" value="1"/>
</dbReference>
<dbReference type="Gene3D" id="1.10.3720.10">
    <property type="entry name" value="MetI-like"/>
    <property type="match status" value="1"/>
</dbReference>
<dbReference type="SUPFAM" id="SSF161098">
    <property type="entry name" value="MetI-like"/>
    <property type="match status" value="1"/>
</dbReference>
<evidence type="ECO:0000256" key="4">
    <source>
        <dbReference type="ARBA" id="ARBA00022692"/>
    </source>
</evidence>
<feature type="transmembrane region" description="Helical" evidence="7">
    <location>
        <begin position="162"/>
        <end position="187"/>
    </location>
</feature>
<dbReference type="InterPro" id="IPR000515">
    <property type="entry name" value="MetI-like"/>
</dbReference>
<gene>
    <name evidence="9" type="ORF">LCGC14_3123850</name>
</gene>
<dbReference type="PANTHER" id="PTHR43386">
    <property type="entry name" value="OLIGOPEPTIDE TRANSPORT SYSTEM PERMEASE PROTEIN APPC"/>
    <property type="match status" value="1"/>
</dbReference>
<name>A0A0F8YRA9_9ZZZZ</name>
<evidence type="ECO:0000256" key="5">
    <source>
        <dbReference type="ARBA" id="ARBA00022989"/>
    </source>
</evidence>
<keyword evidence="6 7" id="KW-0472">Membrane</keyword>
<keyword evidence="4 7" id="KW-0812">Transmembrane</keyword>
<evidence type="ECO:0000256" key="3">
    <source>
        <dbReference type="ARBA" id="ARBA00022475"/>
    </source>
</evidence>
<dbReference type="InterPro" id="IPR050366">
    <property type="entry name" value="BP-dependent_transpt_permease"/>
</dbReference>
<evidence type="ECO:0000256" key="7">
    <source>
        <dbReference type="SAM" id="Phobius"/>
    </source>
</evidence>
<sequence length="194" mass="21398">VTLSSIVGVFLGVVSGYNEGKKIDYFIIWLFDIVRSFPQIILALAIVAVLGPSLFNVVAALAFTAFPFYGRVARAQTLSVKEADYVKAAEAMGLTRLKIIWRHITPNIMAPVIVCLGMDMATMIVWESGLSFLGLGVRPPTASWGIMLRNGYKYIQTAPWMILWPALAIALAMIAFSLFSEGLRVALDPKERER</sequence>
<comment type="caution">
    <text evidence="9">The sequence shown here is derived from an EMBL/GenBank/DDBJ whole genome shotgun (WGS) entry which is preliminary data.</text>
</comment>
<feature type="transmembrane region" description="Helical" evidence="7">
    <location>
        <begin position="40"/>
        <end position="69"/>
    </location>
</feature>
<feature type="domain" description="ABC transmembrane type-1" evidence="8">
    <location>
        <begin position="1"/>
        <end position="180"/>
    </location>
</feature>
<evidence type="ECO:0000256" key="6">
    <source>
        <dbReference type="ARBA" id="ARBA00023136"/>
    </source>
</evidence>
<dbReference type="Pfam" id="PF00528">
    <property type="entry name" value="BPD_transp_1"/>
    <property type="match status" value="1"/>
</dbReference>
<keyword evidence="2" id="KW-0813">Transport</keyword>
<evidence type="ECO:0000313" key="9">
    <source>
        <dbReference type="EMBL" id="KKK50556.1"/>
    </source>
</evidence>
<evidence type="ECO:0000256" key="1">
    <source>
        <dbReference type="ARBA" id="ARBA00004651"/>
    </source>
</evidence>
<dbReference type="AlphaFoldDB" id="A0A0F8YRA9"/>
<dbReference type="CDD" id="cd06261">
    <property type="entry name" value="TM_PBP2"/>
    <property type="match status" value="1"/>
</dbReference>
<proteinExistence type="predicted"/>
<organism evidence="9">
    <name type="scientific">marine sediment metagenome</name>
    <dbReference type="NCBI Taxonomy" id="412755"/>
    <lineage>
        <taxon>unclassified sequences</taxon>
        <taxon>metagenomes</taxon>
        <taxon>ecological metagenomes</taxon>
    </lineage>
</organism>
<dbReference type="GO" id="GO:0005886">
    <property type="term" value="C:plasma membrane"/>
    <property type="evidence" value="ECO:0007669"/>
    <property type="project" value="UniProtKB-SubCell"/>
</dbReference>
<accession>A0A0F8YRA9</accession>
<evidence type="ECO:0000256" key="2">
    <source>
        <dbReference type="ARBA" id="ARBA00022448"/>
    </source>
</evidence>
<feature type="non-terminal residue" evidence="9">
    <location>
        <position position="1"/>
    </location>
</feature>
<reference evidence="9" key="1">
    <citation type="journal article" date="2015" name="Nature">
        <title>Complex archaea that bridge the gap between prokaryotes and eukaryotes.</title>
        <authorList>
            <person name="Spang A."/>
            <person name="Saw J.H."/>
            <person name="Jorgensen S.L."/>
            <person name="Zaremba-Niedzwiedzka K."/>
            <person name="Martijn J."/>
            <person name="Lind A.E."/>
            <person name="van Eijk R."/>
            <person name="Schleper C."/>
            <person name="Guy L."/>
            <person name="Ettema T.J."/>
        </authorList>
    </citation>
    <scope>NUCLEOTIDE SEQUENCE</scope>
</reference>
<feature type="transmembrane region" description="Helical" evidence="7">
    <location>
        <begin position="108"/>
        <end position="126"/>
    </location>
</feature>
<evidence type="ECO:0000259" key="8">
    <source>
        <dbReference type="PROSITE" id="PS50928"/>
    </source>
</evidence>
<dbReference type="InterPro" id="IPR035906">
    <property type="entry name" value="MetI-like_sf"/>
</dbReference>
<keyword evidence="5 7" id="KW-1133">Transmembrane helix</keyword>
<comment type="subcellular location">
    <subcellularLocation>
        <location evidence="1">Cell membrane</location>
        <topology evidence="1">Multi-pass membrane protein</topology>
    </subcellularLocation>
</comment>
<protein>
    <recommendedName>
        <fullName evidence="8">ABC transmembrane type-1 domain-containing protein</fullName>
    </recommendedName>
</protein>
<keyword evidence="3" id="KW-1003">Cell membrane</keyword>
<dbReference type="PANTHER" id="PTHR43386:SF1">
    <property type="entry name" value="D,D-DIPEPTIDE TRANSPORT SYSTEM PERMEASE PROTEIN DDPC-RELATED"/>
    <property type="match status" value="1"/>
</dbReference>